<keyword evidence="6 7" id="KW-0349">Heme</keyword>
<dbReference type="STRING" id="278938.A0A4Z1JAB5"/>
<dbReference type="Proteomes" id="UP000297229">
    <property type="component" value="Unassembled WGS sequence"/>
</dbReference>
<dbReference type="PRINTS" id="PR00465">
    <property type="entry name" value="EP450IV"/>
</dbReference>
<evidence type="ECO:0000256" key="1">
    <source>
        <dbReference type="ARBA" id="ARBA00001971"/>
    </source>
</evidence>
<comment type="cofactor">
    <cofactor evidence="1 6">
        <name>heme</name>
        <dbReference type="ChEBI" id="CHEBI:30413"/>
    </cofactor>
</comment>
<evidence type="ECO:0000256" key="6">
    <source>
        <dbReference type="PIRSR" id="PIRSR602403-1"/>
    </source>
</evidence>
<dbReference type="GO" id="GO:0004497">
    <property type="term" value="F:monooxygenase activity"/>
    <property type="evidence" value="ECO:0007669"/>
    <property type="project" value="UniProtKB-KW"/>
</dbReference>
<organism evidence="8 9">
    <name type="scientific">Botrytis elliptica</name>
    <dbReference type="NCBI Taxonomy" id="278938"/>
    <lineage>
        <taxon>Eukaryota</taxon>
        <taxon>Fungi</taxon>
        <taxon>Dikarya</taxon>
        <taxon>Ascomycota</taxon>
        <taxon>Pezizomycotina</taxon>
        <taxon>Leotiomycetes</taxon>
        <taxon>Helotiales</taxon>
        <taxon>Sclerotiniaceae</taxon>
        <taxon>Botrytis</taxon>
    </lineage>
</organism>
<evidence type="ECO:0000256" key="5">
    <source>
        <dbReference type="ARBA" id="ARBA00023026"/>
    </source>
</evidence>
<dbReference type="GO" id="GO:0005506">
    <property type="term" value="F:iron ion binding"/>
    <property type="evidence" value="ECO:0007669"/>
    <property type="project" value="InterPro"/>
</dbReference>
<keyword evidence="3 6" id="KW-0479">Metal-binding</keyword>
<evidence type="ECO:0000256" key="2">
    <source>
        <dbReference type="ARBA" id="ARBA00010617"/>
    </source>
</evidence>
<gene>
    <name evidence="8" type="ORF">BELL_0706g00070</name>
</gene>
<evidence type="ECO:0000313" key="9">
    <source>
        <dbReference type="Proteomes" id="UP000297229"/>
    </source>
</evidence>
<evidence type="ECO:0000256" key="3">
    <source>
        <dbReference type="ARBA" id="ARBA00022723"/>
    </source>
</evidence>
<accession>A0A4Z1JAB5</accession>
<dbReference type="InterPro" id="IPR017972">
    <property type="entry name" value="Cyt_P450_CS"/>
</dbReference>
<evidence type="ECO:0000256" key="4">
    <source>
        <dbReference type="ARBA" id="ARBA00023004"/>
    </source>
</evidence>
<dbReference type="AlphaFoldDB" id="A0A4Z1JAB5"/>
<dbReference type="CDD" id="cd11059">
    <property type="entry name" value="CYP_fungal"/>
    <property type="match status" value="1"/>
</dbReference>
<dbReference type="GO" id="GO:0020037">
    <property type="term" value="F:heme binding"/>
    <property type="evidence" value="ECO:0007669"/>
    <property type="project" value="InterPro"/>
</dbReference>
<dbReference type="InterPro" id="IPR050121">
    <property type="entry name" value="Cytochrome_P450_monoxygenase"/>
</dbReference>
<keyword evidence="5" id="KW-0843">Virulence</keyword>
<evidence type="ECO:0000313" key="8">
    <source>
        <dbReference type="EMBL" id="TGO70556.1"/>
    </source>
</evidence>
<sequence>MLPLIAYTVVSVASCIWLIKHLQTAVLSPLSQIPNAHFTTPYSKLWLFWHRANDTEHKARYAAHKKCGPVIRIAPRELSINCLEDGVKTVYGGGFEKGEWYSMFLNYGHSVLFSMKEAPVHTERKRMLSHVYSNSFIQASESLTQILRNITCNKFIPRMRVWAETGIPVNVFQENKALFMDLTSAYLLGLKNASNLVEDPDKKMVLRNFELGLGGLFWKLDVPNLTKWMARFGMSPLNKGTASASQAMEDFILSMANKARDTLQSEEAEEIECYPTVYGQLRQKLEASETVSADQLDTVVAAEMLDHIAASHEGLSITVSYLMAELARHTSVTSRLQKELLSVNLNITPSQEIDSLPLLNAILMETLRLYPAGLGAFTRQVPEKGAMIGKYSVPGGVTVSASAYTLHRNSDVFPDPLNWNPDRWLDASPEAKKQMLRWHWAFGSGGRMCIGNHFAIRMMKAVTVTVFKEFESVTVSETKIEPVEGFIGHPAGYSIMLAFKRADTGRS</sequence>
<dbReference type="PANTHER" id="PTHR24305:SF166">
    <property type="entry name" value="CYTOCHROME P450 12A4, MITOCHONDRIAL-RELATED"/>
    <property type="match status" value="1"/>
</dbReference>
<reference evidence="8 9" key="1">
    <citation type="submission" date="2017-12" db="EMBL/GenBank/DDBJ databases">
        <title>Comparative genomics of Botrytis spp.</title>
        <authorList>
            <person name="Valero-Jimenez C.A."/>
            <person name="Tapia P."/>
            <person name="Veloso J."/>
            <person name="Silva-Moreno E."/>
            <person name="Staats M."/>
            <person name="Valdes J.H."/>
            <person name="Van Kan J.A.L."/>
        </authorList>
    </citation>
    <scope>NUCLEOTIDE SEQUENCE [LARGE SCALE GENOMIC DNA]</scope>
    <source>
        <strain evidence="8 9">Be9601</strain>
    </source>
</reference>
<keyword evidence="7" id="KW-0503">Monooxygenase</keyword>
<name>A0A4Z1JAB5_9HELO</name>
<keyword evidence="9" id="KW-1185">Reference proteome</keyword>
<comment type="similarity">
    <text evidence="2 7">Belongs to the cytochrome P450 family.</text>
</comment>
<dbReference type="PRINTS" id="PR00385">
    <property type="entry name" value="P450"/>
</dbReference>
<proteinExistence type="inferred from homology"/>
<keyword evidence="7" id="KW-0560">Oxidoreductase</keyword>
<dbReference type="OrthoDB" id="1470350at2759"/>
<protein>
    <recommendedName>
        <fullName evidence="10">Cytochrome P450 monooxygenase</fullName>
    </recommendedName>
</protein>
<keyword evidence="4 6" id="KW-0408">Iron</keyword>
<dbReference type="SUPFAM" id="SSF48264">
    <property type="entry name" value="Cytochrome P450"/>
    <property type="match status" value="1"/>
</dbReference>
<dbReference type="InterPro" id="IPR001128">
    <property type="entry name" value="Cyt_P450"/>
</dbReference>
<dbReference type="InterPro" id="IPR036396">
    <property type="entry name" value="Cyt_P450_sf"/>
</dbReference>
<dbReference type="Pfam" id="PF00067">
    <property type="entry name" value="p450"/>
    <property type="match status" value="1"/>
</dbReference>
<dbReference type="InterPro" id="IPR002403">
    <property type="entry name" value="Cyt_P450_E_grp-IV"/>
</dbReference>
<dbReference type="GO" id="GO:0016705">
    <property type="term" value="F:oxidoreductase activity, acting on paired donors, with incorporation or reduction of molecular oxygen"/>
    <property type="evidence" value="ECO:0007669"/>
    <property type="project" value="InterPro"/>
</dbReference>
<dbReference type="PANTHER" id="PTHR24305">
    <property type="entry name" value="CYTOCHROME P450"/>
    <property type="match status" value="1"/>
</dbReference>
<evidence type="ECO:0000256" key="7">
    <source>
        <dbReference type="RuleBase" id="RU000461"/>
    </source>
</evidence>
<dbReference type="Gene3D" id="1.10.630.10">
    <property type="entry name" value="Cytochrome P450"/>
    <property type="match status" value="1"/>
</dbReference>
<feature type="binding site" description="axial binding residue" evidence="6">
    <location>
        <position position="449"/>
    </location>
    <ligand>
        <name>heme</name>
        <dbReference type="ChEBI" id="CHEBI:30413"/>
    </ligand>
    <ligandPart>
        <name>Fe</name>
        <dbReference type="ChEBI" id="CHEBI:18248"/>
    </ligandPart>
</feature>
<evidence type="ECO:0008006" key="10">
    <source>
        <dbReference type="Google" id="ProtNLM"/>
    </source>
</evidence>
<dbReference type="EMBL" id="PQXM01000704">
    <property type="protein sequence ID" value="TGO70556.1"/>
    <property type="molecule type" value="Genomic_DNA"/>
</dbReference>
<dbReference type="PROSITE" id="PS00086">
    <property type="entry name" value="CYTOCHROME_P450"/>
    <property type="match status" value="1"/>
</dbReference>
<comment type="caution">
    <text evidence="8">The sequence shown here is derived from an EMBL/GenBank/DDBJ whole genome shotgun (WGS) entry which is preliminary data.</text>
</comment>